<evidence type="ECO:0000313" key="5">
    <source>
        <dbReference type="Proteomes" id="UP001153365"/>
    </source>
</evidence>
<evidence type="ECO:0000256" key="1">
    <source>
        <dbReference type="SAM" id="MobiDB-lite"/>
    </source>
</evidence>
<evidence type="ECO:0000259" key="3">
    <source>
        <dbReference type="Pfam" id="PF22254"/>
    </source>
</evidence>
<dbReference type="PANTHER" id="PTHR12716:SF8">
    <property type="entry name" value="TRANSCRIPTION INITIATION FACTOR IIE SUBUNIT BETA"/>
    <property type="match status" value="1"/>
</dbReference>
<dbReference type="InterPro" id="IPR054600">
    <property type="entry name" value="TFA2_E-tether"/>
</dbReference>
<comment type="caution">
    <text evidence="4">The sequence shown here is derived from an EMBL/GenBank/DDBJ whole genome shotgun (WGS) entry which is preliminary data.</text>
</comment>
<feature type="compositionally biased region" description="Polar residues" evidence="1">
    <location>
        <begin position="155"/>
        <end position="170"/>
    </location>
</feature>
<evidence type="ECO:0000259" key="2">
    <source>
        <dbReference type="Pfam" id="PF18121"/>
    </source>
</evidence>
<dbReference type="Pfam" id="PF18121">
    <property type="entry name" value="TFA2_Winged_2"/>
    <property type="match status" value="1"/>
</dbReference>
<organism evidence="4 5">
    <name type="scientific">Phakopsora pachyrhizi</name>
    <name type="common">Asian soybean rust disease fungus</name>
    <dbReference type="NCBI Taxonomy" id="170000"/>
    <lineage>
        <taxon>Eukaryota</taxon>
        <taxon>Fungi</taxon>
        <taxon>Dikarya</taxon>
        <taxon>Basidiomycota</taxon>
        <taxon>Pucciniomycotina</taxon>
        <taxon>Pucciniomycetes</taxon>
        <taxon>Pucciniales</taxon>
        <taxon>Phakopsoraceae</taxon>
        <taxon>Phakopsora</taxon>
    </lineage>
</organism>
<feature type="region of interest" description="Disordered" evidence="1">
    <location>
        <begin position="151"/>
        <end position="182"/>
    </location>
</feature>
<dbReference type="InterPro" id="IPR016656">
    <property type="entry name" value="TFIIE-bsu"/>
</dbReference>
<dbReference type="Proteomes" id="UP001153365">
    <property type="component" value="Unassembled WGS sequence"/>
</dbReference>
<dbReference type="GO" id="GO:0005673">
    <property type="term" value="C:transcription factor TFIIE complex"/>
    <property type="evidence" value="ECO:0007669"/>
    <property type="project" value="InterPro"/>
</dbReference>
<feature type="domain" description="TFA2 Winged helix" evidence="2">
    <location>
        <begin position="54"/>
        <end position="113"/>
    </location>
</feature>
<dbReference type="InterPro" id="IPR040501">
    <property type="entry name" value="TFA2_Winged_2"/>
</dbReference>
<dbReference type="GO" id="GO:0006367">
    <property type="term" value="P:transcription initiation at RNA polymerase II promoter"/>
    <property type="evidence" value="ECO:0007669"/>
    <property type="project" value="InterPro"/>
</dbReference>
<dbReference type="Pfam" id="PF22254">
    <property type="entry name" value="TFA2_E-tether"/>
    <property type="match status" value="1"/>
</dbReference>
<protein>
    <submittedName>
        <fullName evidence="4">Expressed protein</fullName>
    </submittedName>
</protein>
<dbReference type="PANTHER" id="PTHR12716">
    <property type="entry name" value="TRANSCRIPTION INITIATION FACTOR IIE, BETA SUBUNIT"/>
    <property type="match status" value="1"/>
</dbReference>
<evidence type="ECO:0000313" key="4">
    <source>
        <dbReference type="EMBL" id="CAH7671675.1"/>
    </source>
</evidence>
<name>A0AAV0ASZ7_PHAPC</name>
<feature type="domain" description="Transcription initiation factor IIE subunit beta E-tether" evidence="3">
    <location>
        <begin position="125"/>
        <end position="156"/>
    </location>
</feature>
<keyword evidence="5" id="KW-1185">Reference proteome</keyword>
<dbReference type="GO" id="GO:0001097">
    <property type="term" value="F:TFIIH-class transcription factor complex binding"/>
    <property type="evidence" value="ECO:0007669"/>
    <property type="project" value="TreeGrafter"/>
</dbReference>
<accession>A0AAV0ASZ7</accession>
<proteinExistence type="predicted"/>
<sequence length="204" mass="22988">MSCLLDKWRTNESHTDTAFNQDLYDAFNAHDRVNVSDRGMVKLWSYRPDFLINNSHQVLELLKRFSSRGGMPVNTLKQSWPGVMTAITEGKILVFRTEGSVGKEGVAKCAFYDDLGCREKLGPNHGALDEEFREMWHLLETPPVHSLPQELQEAGLTSSSSTNIRPVSTQKKSKKRAKGGKVKITNTHLKDLGIDLSKDYVPKK</sequence>
<dbReference type="EMBL" id="CALTRL010001232">
    <property type="protein sequence ID" value="CAH7671675.1"/>
    <property type="molecule type" value="Genomic_DNA"/>
</dbReference>
<feature type="compositionally biased region" description="Basic residues" evidence="1">
    <location>
        <begin position="171"/>
        <end position="181"/>
    </location>
</feature>
<gene>
    <name evidence="4" type="ORF">PPACK8108_LOCUS6477</name>
</gene>
<reference evidence="4" key="1">
    <citation type="submission" date="2022-06" db="EMBL/GenBank/DDBJ databases">
        <authorList>
            <consortium name="SYNGENTA / RWTH Aachen University"/>
        </authorList>
    </citation>
    <scope>NUCLEOTIDE SEQUENCE</scope>
</reference>
<dbReference type="AlphaFoldDB" id="A0AAV0ASZ7"/>